<evidence type="ECO:0000256" key="3">
    <source>
        <dbReference type="ARBA" id="ARBA00022989"/>
    </source>
</evidence>
<name>A0ABD5SKM5_9EURY</name>
<evidence type="ECO:0000256" key="1">
    <source>
        <dbReference type="ARBA" id="ARBA00004141"/>
    </source>
</evidence>
<organism evidence="7 8">
    <name type="scientific">Natrinema soli</name>
    <dbReference type="NCBI Taxonomy" id="1930624"/>
    <lineage>
        <taxon>Archaea</taxon>
        <taxon>Methanobacteriati</taxon>
        <taxon>Methanobacteriota</taxon>
        <taxon>Stenosarchaea group</taxon>
        <taxon>Halobacteria</taxon>
        <taxon>Halobacteriales</taxon>
        <taxon>Natrialbaceae</taxon>
        <taxon>Natrinema</taxon>
    </lineage>
</organism>
<keyword evidence="4 5" id="KW-0472">Membrane</keyword>
<feature type="transmembrane region" description="Helical" evidence="5">
    <location>
        <begin position="6"/>
        <end position="24"/>
    </location>
</feature>
<feature type="transmembrane region" description="Helical" evidence="5">
    <location>
        <begin position="69"/>
        <end position="92"/>
    </location>
</feature>
<evidence type="ECO:0000256" key="2">
    <source>
        <dbReference type="ARBA" id="ARBA00022692"/>
    </source>
</evidence>
<dbReference type="GO" id="GO:0016020">
    <property type="term" value="C:membrane"/>
    <property type="evidence" value="ECO:0007669"/>
    <property type="project" value="UniProtKB-SubCell"/>
</dbReference>
<evidence type="ECO:0000256" key="4">
    <source>
        <dbReference type="ARBA" id="ARBA00023136"/>
    </source>
</evidence>
<dbReference type="InterPro" id="IPR004841">
    <property type="entry name" value="AA-permease/SLC12A_dom"/>
</dbReference>
<feature type="domain" description="Amino acid permease/ SLC12A" evidence="6">
    <location>
        <begin position="11"/>
        <end position="87"/>
    </location>
</feature>
<accession>A0ABD5SKM5</accession>
<dbReference type="Proteomes" id="UP001596383">
    <property type="component" value="Unassembled WGS sequence"/>
</dbReference>
<protein>
    <recommendedName>
        <fullName evidence="6">Amino acid permease/ SLC12A domain-containing protein</fullName>
    </recommendedName>
</protein>
<keyword evidence="2 5" id="KW-0812">Transmembrane</keyword>
<sequence length="136" mass="14637">MLPAPALAGITTVIGCLAVYIRLLKAATTDGILPRWVGRENRNGEPIYVLLVLYAASVATVFLNIPLQVLASGVTLAVVTMFILVTMVGIRLPSQFSEVFERDAVRVNRYLSPRIVRNASAVALAIIEKATAMGIK</sequence>
<feature type="transmembrane region" description="Helical" evidence="5">
    <location>
        <begin position="45"/>
        <end position="63"/>
    </location>
</feature>
<reference evidence="7 8" key="1">
    <citation type="journal article" date="2019" name="Int. J. Syst. Evol. Microbiol.">
        <title>The Global Catalogue of Microorganisms (GCM) 10K type strain sequencing project: providing services to taxonomists for standard genome sequencing and annotation.</title>
        <authorList>
            <consortium name="The Broad Institute Genomics Platform"/>
            <consortium name="The Broad Institute Genome Sequencing Center for Infectious Disease"/>
            <person name="Wu L."/>
            <person name="Ma J."/>
        </authorList>
    </citation>
    <scope>NUCLEOTIDE SEQUENCE [LARGE SCALE GENOMIC DNA]</scope>
    <source>
        <strain evidence="7 8">LMG 29247</strain>
    </source>
</reference>
<keyword evidence="8" id="KW-1185">Reference proteome</keyword>
<evidence type="ECO:0000313" key="8">
    <source>
        <dbReference type="Proteomes" id="UP001596383"/>
    </source>
</evidence>
<dbReference type="EMBL" id="JBHSWV010000034">
    <property type="protein sequence ID" value="MFC6763976.1"/>
    <property type="molecule type" value="Genomic_DNA"/>
</dbReference>
<dbReference type="Gene3D" id="1.20.1740.10">
    <property type="entry name" value="Amino acid/polyamine transporter I"/>
    <property type="match status" value="1"/>
</dbReference>
<comment type="subcellular location">
    <subcellularLocation>
        <location evidence="1">Membrane</location>
        <topology evidence="1">Multi-pass membrane protein</topology>
    </subcellularLocation>
</comment>
<evidence type="ECO:0000256" key="5">
    <source>
        <dbReference type="SAM" id="Phobius"/>
    </source>
</evidence>
<comment type="caution">
    <text evidence="7">The sequence shown here is derived from an EMBL/GenBank/DDBJ whole genome shotgun (WGS) entry which is preliminary data.</text>
</comment>
<evidence type="ECO:0000259" key="6">
    <source>
        <dbReference type="Pfam" id="PF00324"/>
    </source>
</evidence>
<proteinExistence type="predicted"/>
<dbReference type="AlphaFoldDB" id="A0ABD5SKM5"/>
<keyword evidence="3 5" id="KW-1133">Transmembrane helix</keyword>
<dbReference type="Pfam" id="PF00324">
    <property type="entry name" value="AA_permease"/>
    <property type="match status" value="1"/>
</dbReference>
<gene>
    <name evidence="7" type="ORF">ACFQE6_02600</name>
</gene>
<evidence type="ECO:0000313" key="7">
    <source>
        <dbReference type="EMBL" id="MFC6763976.1"/>
    </source>
</evidence>